<organism evidence="2">
    <name type="scientific">Klebsiella pneumoniae</name>
    <dbReference type="NCBI Taxonomy" id="573"/>
    <lineage>
        <taxon>Bacteria</taxon>
        <taxon>Pseudomonadati</taxon>
        <taxon>Pseudomonadota</taxon>
        <taxon>Gammaproteobacteria</taxon>
        <taxon>Enterobacterales</taxon>
        <taxon>Enterobacteriaceae</taxon>
        <taxon>Klebsiella/Raoultella group</taxon>
        <taxon>Klebsiella</taxon>
        <taxon>Klebsiella pneumoniae complex</taxon>
    </lineage>
</organism>
<dbReference type="InterPro" id="IPR014113">
    <property type="entry name" value="T4SS_TrbC_subgr"/>
</dbReference>
<evidence type="ECO:0000256" key="1">
    <source>
        <dbReference type="SAM" id="SignalP"/>
    </source>
</evidence>
<keyword evidence="2" id="KW-0614">Plasmid</keyword>
<reference evidence="2" key="1">
    <citation type="submission" date="2014-05" db="EMBL/GenBank/DDBJ databases">
        <authorList>
            <person name="Rodriguez Fernandez I."/>
        </authorList>
    </citation>
    <scope>NUCLEOTIDE SEQUENCE</scope>
    <source>
        <strain evidence="2">H67</strain>
        <plasmid evidence="2">pRYC11</plasmid>
    </source>
</reference>
<protein>
    <submittedName>
        <fullName evidence="2">IncF plasmid conjugative transfer protein TrbC</fullName>
    </submittedName>
</protein>
<feature type="chain" id="PRO_5002190270" evidence="1">
    <location>
        <begin position="22"/>
        <end position="215"/>
    </location>
</feature>
<feature type="signal peptide" evidence="1">
    <location>
        <begin position="1"/>
        <end position="21"/>
    </location>
</feature>
<dbReference type="NCBIfam" id="NF010290">
    <property type="entry name" value="PRK13730.1"/>
    <property type="match status" value="1"/>
</dbReference>
<dbReference type="Pfam" id="PF09673">
    <property type="entry name" value="TrbC_Ftype"/>
    <property type="match status" value="1"/>
</dbReference>
<dbReference type="EMBL" id="LK391770">
    <property type="protein sequence ID" value="CDR98248.1"/>
    <property type="molecule type" value="Genomic_DNA"/>
</dbReference>
<geneLocation type="plasmid" evidence="2">
    <name>pRYC11</name>
</geneLocation>
<dbReference type="InterPro" id="IPR019106">
    <property type="entry name" value="T4SS_TrbC"/>
</dbReference>
<gene>
    <name evidence="2" type="primary">trbC</name>
</gene>
<evidence type="ECO:0000313" key="2">
    <source>
        <dbReference type="EMBL" id="CDR98248.1"/>
    </source>
</evidence>
<sequence>MNKGITGLAWGLSLLCTTASAADNINTPGGQQWLKQQENLSEQLRQHPDKQLQQELEAQISRNPLPKSDRQFIDNLVSQQKAANQEKPAEGALYFVSFSIPEEGLKRMLHETRQYGIPATLRGLVNNDMRTTTDAVLQMVKDGVTDGVQIDPTLYTQYGIRSVPSLVVRCQAGYDVVRGNIHVKQALEKVAQTGDCAQLARQILDAHSNAAGSQP</sequence>
<name>A0A0C7AUF1_KLEPN</name>
<dbReference type="RefSeq" id="WP_176455491.1">
    <property type="nucleotide sequence ID" value="NZ_LK391770.1"/>
</dbReference>
<dbReference type="NCBIfam" id="TIGR02742">
    <property type="entry name" value="TrbC_Ftype"/>
    <property type="match status" value="1"/>
</dbReference>
<dbReference type="AlphaFoldDB" id="A0A0C7AUF1"/>
<accession>A0A0C7AUF1</accession>
<reference evidence="2" key="2">
    <citation type="journal article" date="2015" name="Antimicrob. Agents Chemother.">
        <title>Antibiotic-Resistant Klebsiella pneumoniae and Escherichia coli High-Risk Clones and an IncFIIk Mosaic Plasmid Hosting Tn1 (blaTEM-4) in Isolates from 1990 to 2004.</title>
        <authorList>
            <person name="Rodriguez I."/>
            <person name="Novais A."/>
            <person name="Lira F."/>
            <person name="Valverde A."/>
            <person name="Curiao T."/>
            <person name="Martinez J.L."/>
            <person name="Baquero F."/>
            <person name="Canton R."/>
            <person name="Coque T.M."/>
        </authorList>
    </citation>
    <scope>NUCLEOTIDE SEQUENCE [LARGE SCALE GENOMIC DNA]</scope>
    <source>
        <strain evidence="2">H67</strain>
        <plasmid evidence="2">pRYC11</plasmid>
    </source>
</reference>
<keyword evidence="1" id="KW-0732">Signal</keyword>
<proteinExistence type="predicted"/>